<organism evidence="1 2">
    <name type="scientific">Aphis craccivora</name>
    <name type="common">Cowpea aphid</name>
    <dbReference type="NCBI Taxonomy" id="307492"/>
    <lineage>
        <taxon>Eukaryota</taxon>
        <taxon>Metazoa</taxon>
        <taxon>Ecdysozoa</taxon>
        <taxon>Arthropoda</taxon>
        <taxon>Hexapoda</taxon>
        <taxon>Insecta</taxon>
        <taxon>Pterygota</taxon>
        <taxon>Neoptera</taxon>
        <taxon>Paraneoptera</taxon>
        <taxon>Hemiptera</taxon>
        <taxon>Sternorrhyncha</taxon>
        <taxon>Aphidomorpha</taxon>
        <taxon>Aphidoidea</taxon>
        <taxon>Aphididae</taxon>
        <taxon>Aphidini</taxon>
        <taxon>Aphis</taxon>
        <taxon>Aphis</taxon>
    </lineage>
</organism>
<dbReference type="AlphaFoldDB" id="A0A6G0X4M6"/>
<comment type="caution">
    <text evidence="1">The sequence shown here is derived from an EMBL/GenBank/DDBJ whole genome shotgun (WGS) entry which is preliminary data.</text>
</comment>
<reference evidence="1 2" key="1">
    <citation type="submission" date="2019-08" db="EMBL/GenBank/DDBJ databases">
        <title>Whole genome of Aphis craccivora.</title>
        <authorList>
            <person name="Voronova N.V."/>
            <person name="Shulinski R.S."/>
            <person name="Bandarenka Y.V."/>
            <person name="Zhorov D.G."/>
            <person name="Warner D."/>
        </authorList>
    </citation>
    <scope>NUCLEOTIDE SEQUENCE [LARGE SCALE GENOMIC DNA]</scope>
    <source>
        <strain evidence="1">180601</strain>
        <tissue evidence="1">Whole Body</tissue>
    </source>
</reference>
<gene>
    <name evidence="1" type="ORF">FWK35_00024765</name>
</gene>
<dbReference type="Proteomes" id="UP000478052">
    <property type="component" value="Unassembled WGS sequence"/>
</dbReference>
<keyword evidence="2" id="KW-1185">Reference proteome</keyword>
<protein>
    <submittedName>
        <fullName evidence="1">Uncharacterized protein</fullName>
    </submittedName>
</protein>
<sequence length="72" mass="8214">MFATPRAVRITTDECLSGYIAAYNKLLPISSEKKKDLLDLLPLIPPVYHSFYKDLRCTDQEDIDPDLIDNTV</sequence>
<name>A0A6G0X4M6_APHCR</name>
<evidence type="ECO:0000313" key="2">
    <source>
        <dbReference type="Proteomes" id="UP000478052"/>
    </source>
</evidence>
<dbReference type="EMBL" id="VUJU01008144">
    <property type="protein sequence ID" value="KAF0734922.1"/>
    <property type="molecule type" value="Genomic_DNA"/>
</dbReference>
<proteinExistence type="predicted"/>
<accession>A0A6G0X4M6</accession>
<evidence type="ECO:0000313" key="1">
    <source>
        <dbReference type="EMBL" id="KAF0734922.1"/>
    </source>
</evidence>